<accession>A0A383ZZT8</accession>
<dbReference type="GeneID" id="103009709"/>
<organism evidence="1 2">
    <name type="scientific">Balaenoptera acutorostrata</name>
    <name type="common">Common minke whale</name>
    <name type="synonym">Balaena rostrata</name>
    <dbReference type="NCBI Taxonomy" id="9767"/>
    <lineage>
        <taxon>Eukaryota</taxon>
        <taxon>Metazoa</taxon>
        <taxon>Chordata</taxon>
        <taxon>Craniata</taxon>
        <taxon>Vertebrata</taxon>
        <taxon>Euteleostomi</taxon>
        <taxon>Mammalia</taxon>
        <taxon>Eutheria</taxon>
        <taxon>Laurasiatheria</taxon>
        <taxon>Artiodactyla</taxon>
        <taxon>Whippomorpha</taxon>
        <taxon>Cetacea</taxon>
        <taxon>Mysticeti</taxon>
        <taxon>Balaenopteridae</taxon>
        <taxon>Balaenoptera</taxon>
    </lineage>
</organism>
<proteinExistence type="predicted"/>
<dbReference type="AlphaFoldDB" id="A0A383ZZT8"/>
<evidence type="ECO:0000313" key="2">
    <source>
        <dbReference type="RefSeq" id="XP_007180625.1"/>
    </source>
</evidence>
<reference evidence="2" key="1">
    <citation type="submission" date="2025-08" db="UniProtKB">
        <authorList>
            <consortium name="RefSeq"/>
        </authorList>
    </citation>
    <scope>IDENTIFICATION</scope>
</reference>
<sequence>MKGETSHPRSQSLERRRRARRGCRQCWLPGAVLEHDCRDPREPHGSLLFHRLPSAGASRWSLLLCNTHTRLPWVLLPDVTLALEAAEFRGSLLLLYLSSRTVPLEEGGFLRTLGGPFGLHQWKSSSICQPQLPILETAKRDIKKGADVRMCADRGWGRLGPFMLRAFLSVWGRGRGFGQMLSFRSSPPISLHTPTHVSWVATQGPPTATCQLNREKPAPSGHSDEPIAFAIRAQNFHERPARGPRHGSLLVPFRVGFLSSQHSLLPGKQERGSEAAGKALFCRQAHSLGTPQPSAPLDVRWDGASCHRS</sequence>
<name>A0A383ZZT8_BALAC</name>
<protein>
    <submittedName>
        <fullName evidence="2">Uncharacterized protein LOC103009709</fullName>
    </submittedName>
</protein>
<evidence type="ECO:0000313" key="1">
    <source>
        <dbReference type="Proteomes" id="UP001652580"/>
    </source>
</evidence>
<dbReference type="InParanoid" id="A0A383ZZT8"/>
<dbReference type="Proteomes" id="UP001652580">
    <property type="component" value="Chromosome 3"/>
</dbReference>
<dbReference type="RefSeq" id="XP_007180625.1">
    <property type="nucleotide sequence ID" value="XM_007180563.3"/>
</dbReference>
<keyword evidence="1" id="KW-1185">Reference proteome</keyword>
<gene>
    <name evidence="2" type="primary">LOC103009709</name>
</gene>
<dbReference type="KEGG" id="bacu:103009709"/>